<feature type="compositionally biased region" description="Polar residues" evidence="1">
    <location>
        <begin position="1"/>
        <end position="10"/>
    </location>
</feature>
<feature type="compositionally biased region" description="Low complexity" evidence="1">
    <location>
        <begin position="935"/>
        <end position="944"/>
    </location>
</feature>
<dbReference type="GO" id="GO:0007264">
    <property type="term" value="P:small GTPase-mediated signal transduction"/>
    <property type="evidence" value="ECO:0007669"/>
    <property type="project" value="InterPro"/>
</dbReference>
<dbReference type="InterPro" id="IPR000198">
    <property type="entry name" value="RhoGAP_dom"/>
</dbReference>
<keyword evidence="4" id="KW-1185">Reference proteome</keyword>
<proteinExistence type="predicted"/>
<dbReference type="InterPro" id="IPR008936">
    <property type="entry name" value="Rho_GTPase_activation_prot"/>
</dbReference>
<feature type="compositionally biased region" description="Pro residues" evidence="1">
    <location>
        <begin position="113"/>
        <end position="132"/>
    </location>
</feature>
<protein>
    <recommendedName>
        <fullName evidence="2">Rho-GAP domain-containing protein</fullName>
    </recommendedName>
</protein>
<dbReference type="PANTHER" id="PTHR12783:SF5">
    <property type="entry name" value="RALA-BINDING PROTEIN 1"/>
    <property type="match status" value="1"/>
</dbReference>
<feature type="compositionally biased region" description="Polar residues" evidence="1">
    <location>
        <begin position="711"/>
        <end position="721"/>
    </location>
</feature>
<feature type="compositionally biased region" description="Low complexity" evidence="1">
    <location>
        <begin position="217"/>
        <end position="227"/>
    </location>
</feature>
<feature type="compositionally biased region" description="Basic and acidic residues" evidence="1">
    <location>
        <begin position="960"/>
        <end position="1003"/>
    </location>
</feature>
<feature type="compositionally biased region" description="Pro residues" evidence="1">
    <location>
        <begin position="335"/>
        <end position="350"/>
    </location>
</feature>
<feature type="region of interest" description="Disordered" evidence="1">
    <location>
        <begin position="1"/>
        <end position="384"/>
    </location>
</feature>
<feature type="region of interest" description="Disordered" evidence="1">
    <location>
        <begin position="699"/>
        <end position="1010"/>
    </location>
</feature>
<dbReference type="SMART" id="SM00324">
    <property type="entry name" value="RhoGAP"/>
    <property type="match status" value="1"/>
</dbReference>
<dbReference type="PROSITE" id="PS50238">
    <property type="entry name" value="RHOGAP"/>
    <property type="match status" value="1"/>
</dbReference>
<feature type="compositionally biased region" description="Low complexity" evidence="1">
    <location>
        <begin position="33"/>
        <end position="44"/>
    </location>
</feature>
<dbReference type="AlphaFoldDB" id="A0A167JAA7"/>
<accession>A0A167JAA7</accession>
<feature type="compositionally biased region" description="Low complexity" evidence="1">
    <location>
        <begin position="264"/>
        <end position="285"/>
    </location>
</feature>
<dbReference type="GO" id="GO:0005096">
    <property type="term" value="F:GTPase activator activity"/>
    <property type="evidence" value="ECO:0007669"/>
    <property type="project" value="InterPro"/>
</dbReference>
<feature type="region of interest" description="Disordered" evidence="1">
    <location>
        <begin position="462"/>
        <end position="481"/>
    </location>
</feature>
<reference evidence="3 4" key="1">
    <citation type="journal article" date="2016" name="Mol. Biol. Evol.">
        <title>Comparative Genomics of Early-Diverging Mushroom-Forming Fungi Provides Insights into the Origins of Lignocellulose Decay Capabilities.</title>
        <authorList>
            <person name="Nagy L.G."/>
            <person name="Riley R."/>
            <person name="Tritt A."/>
            <person name="Adam C."/>
            <person name="Daum C."/>
            <person name="Floudas D."/>
            <person name="Sun H."/>
            <person name="Yadav J.S."/>
            <person name="Pangilinan J."/>
            <person name="Larsson K.H."/>
            <person name="Matsuura K."/>
            <person name="Barry K."/>
            <person name="Labutti K."/>
            <person name="Kuo R."/>
            <person name="Ohm R.A."/>
            <person name="Bhattacharya S.S."/>
            <person name="Shirouzu T."/>
            <person name="Yoshinaga Y."/>
            <person name="Martin F.M."/>
            <person name="Grigoriev I.V."/>
            <person name="Hibbett D.S."/>
        </authorList>
    </citation>
    <scope>NUCLEOTIDE SEQUENCE [LARGE SCALE GENOMIC DNA]</scope>
    <source>
        <strain evidence="3 4">TUFC12733</strain>
    </source>
</reference>
<dbReference type="GO" id="GO:0031267">
    <property type="term" value="F:small GTPase binding"/>
    <property type="evidence" value="ECO:0007669"/>
    <property type="project" value="InterPro"/>
</dbReference>
<gene>
    <name evidence="3" type="ORF">CALVIDRAFT_257323</name>
</gene>
<dbReference type="Gene3D" id="1.10.555.10">
    <property type="entry name" value="Rho GTPase activation protein"/>
    <property type="match status" value="1"/>
</dbReference>
<feature type="compositionally biased region" description="Low complexity" evidence="1">
    <location>
        <begin position="75"/>
        <end position="84"/>
    </location>
</feature>
<feature type="compositionally biased region" description="Pro residues" evidence="1">
    <location>
        <begin position="187"/>
        <end position="199"/>
    </location>
</feature>
<dbReference type="EMBL" id="KV417302">
    <property type="protein sequence ID" value="KZO93391.1"/>
    <property type="molecule type" value="Genomic_DNA"/>
</dbReference>
<feature type="compositionally biased region" description="Low complexity" evidence="1">
    <location>
        <begin position="95"/>
        <end position="112"/>
    </location>
</feature>
<feature type="compositionally biased region" description="Pro residues" evidence="1">
    <location>
        <begin position="301"/>
        <end position="326"/>
    </location>
</feature>
<dbReference type="Pfam" id="PF00620">
    <property type="entry name" value="RhoGAP"/>
    <property type="match status" value="1"/>
</dbReference>
<dbReference type="InterPro" id="IPR039767">
    <property type="entry name" value="RALBP1"/>
</dbReference>
<feature type="compositionally biased region" description="Low complexity" evidence="1">
    <location>
        <begin position="177"/>
        <end position="186"/>
    </location>
</feature>
<organism evidence="3 4">
    <name type="scientific">Calocera viscosa (strain TUFC12733)</name>
    <dbReference type="NCBI Taxonomy" id="1330018"/>
    <lineage>
        <taxon>Eukaryota</taxon>
        <taxon>Fungi</taxon>
        <taxon>Dikarya</taxon>
        <taxon>Basidiomycota</taxon>
        <taxon>Agaricomycotina</taxon>
        <taxon>Dacrymycetes</taxon>
        <taxon>Dacrymycetales</taxon>
        <taxon>Dacrymycetaceae</taxon>
        <taxon>Calocera</taxon>
    </lineage>
</organism>
<dbReference type="Proteomes" id="UP000076738">
    <property type="component" value="Unassembled WGS sequence"/>
</dbReference>
<feature type="domain" description="Rho-GAP" evidence="2">
    <location>
        <begin position="454"/>
        <end position="683"/>
    </location>
</feature>
<sequence length="1010" mass="107284">MSISSASSVSLDPILPRSLETSSISSSEHEHSLQYQQYLSSHQQGQKLRHEPSLLSVPEGEDRRASTGSGLTIRPPAAGPGQAAGERKHRDSTTSKRSSGSGRSMASSQRRPSTPPPPLPLPSPGPAPPPKPSSLRSQPSSQRAIIPAFPARPSTAPHLPNQSSASLGSTSTRDRSATTTVLVPAGAPAPPRPGPPTTTPPTQRRRSLTNLPLPARPQQQEQSQSHQSPPPTPPHHAPSFPLRPSAPSAPPLPGRKPLTREPTASSAVSAASSEGGRARGRISSRVFAWATSSSLSSVPAVPAPPLLPPRPGRAEPPPALRRPSAPPTVFSSVHNPPPPPPPPPRHPGPPVAATSPAFPAGLAPGSYGPRGPSPNGPGGAVRAGWGRVQGLWGQGQRRMESFSQTLPLPRTASASQLPTSRPYGLGAGAMDVHLPIMPRPLRPPTGRGGQVFGVRLGEAVRRTRSVAPSTPGREAGPGSEDRTRWLPALVLRCLEHLERWGPEEEGIFRISGMPSHVSTLREEFDRGADYDLRMVGPSDLDPHAVAGVFKAYFRELPEPLLTHYLAKRFDEALLPHTGEDVASPDGLSAFGHASSTPLTTTPQLLLDLAHLVRQLPPENRILLRELSRLLKYLARHRETTRMSLTNLLLVICPSVGIASSLVKLFVEEDDVVFGLPEEQGGGGGAREVQALPSAEMRERELKKKRRETVGSVRTTASNHSYTAPAPSPPANGNGKRDSLPPVIQPPAPSRRNSVQPRMMPSKIPSVVTTGPSPRRRATSVLAQQQAQLLPISGSAPAPVIPAKPETLSLPSAQGGKENRRTPSPPPRLALELPTPLRIPFDRTNSRDAPASSNSPSTPFRRGGFFGELFNKPPLPPKPKGLASGPAGNENGNGKKRDGPPPRVSIMSKLRPGEDWDWGTRVLNDAGVPPVPPLPGGEASASPATSAPPKPPGPAVLRKGTVRDKVRNFEERDGAKTDGEGREPRGMRRFVRTRDKDGLGDGKRGAFFPFN</sequence>
<dbReference type="OrthoDB" id="185175at2759"/>
<feature type="compositionally biased region" description="Low complexity" evidence="1">
    <location>
        <begin position="133"/>
        <end position="143"/>
    </location>
</feature>
<name>A0A167JAA7_CALVF</name>
<dbReference type="SUPFAM" id="SSF48350">
    <property type="entry name" value="GTPase activation domain, GAP"/>
    <property type="match status" value="1"/>
</dbReference>
<feature type="compositionally biased region" description="Low complexity" evidence="1">
    <location>
        <begin position="237"/>
        <end position="246"/>
    </location>
</feature>
<dbReference type="PANTHER" id="PTHR12783">
    <property type="entry name" value="RALA BINDING PROTEIN 1 RALBP1"/>
    <property type="match status" value="1"/>
</dbReference>
<feature type="compositionally biased region" description="Basic and acidic residues" evidence="1">
    <location>
        <begin position="85"/>
        <end position="94"/>
    </location>
</feature>
<evidence type="ECO:0000313" key="3">
    <source>
        <dbReference type="EMBL" id="KZO93391.1"/>
    </source>
</evidence>
<evidence type="ECO:0000313" key="4">
    <source>
        <dbReference type="Proteomes" id="UP000076738"/>
    </source>
</evidence>
<evidence type="ECO:0000259" key="2">
    <source>
        <dbReference type="PROSITE" id="PS50238"/>
    </source>
</evidence>
<dbReference type="STRING" id="1330018.A0A167JAA7"/>
<evidence type="ECO:0000256" key="1">
    <source>
        <dbReference type="SAM" id="MobiDB-lite"/>
    </source>
</evidence>